<dbReference type="InterPro" id="IPR023213">
    <property type="entry name" value="CAT-like_dom_sf"/>
</dbReference>
<proteinExistence type="predicted"/>
<organism evidence="1 2">
    <name type="scientific">Suillus placidus</name>
    <dbReference type="NCBI Taxonomy" id="48579"/>
    <lineage>
        <taxon>Eukaryota</taxon>
        <taxon>Fungi</taxon>
        <taxon>Dikarya</taxon>
        <taxon>Basidiomycota</taxon>
        <taxon>Agaricomycotina</taxon>
        <taxon>Agaricomycetes</taxon>
        <taxon>Agaricomycetidae</taxon>
        <taxon>Boletales</taxon>
        <taxon>Suillineae</taxon>
        <taxon>Suillaceae</taxon>
        <taxon>Suillus</taxon>
    </lineage>
</organism>
<dbReference type="AlphaFoldDB" id="A0A9P6ZRK6"/>
<dbReference type="EMBL" id="JABBWD010000037">
    <property type="protein sequence ID" value="KAG1774972.1"/>
    <property type="molecule type" value="Genomic_DNA"/>
</dbReference>
<keyword evidence="2" id="KW-1185">Reference proteome</keyword>
<accession>A0A9P6ZRK6</accession>
<name>A0A9P6ZRK6_9AGAM</name>
<evidence type="ECO:0000313" key="2">
    <source>
        <dbReference type="Proteomes" id="UP000714275"/>
    </source>
</evidence>
<dbReference type="OrthoDB" id="3264185at2759"/>
<protein>
    <recommendedName>
        <fullName evidence="3">Condensation domain-containing protein</fullName>
    </recommendedName>
</protein>
<dbReference type="Proteomes" id="UP000714275">
    <property type="component" value="Unassembled WGS sequence"/>
</dbReference>
<evidence type="ECO:0000313" key="1">
    <source>
        <dbReference type="EMBL" id="KAG1774972.1"/>
    </source>
</evidence>
<dbReference type="SUPFAM" id="SSF52777">
    <property type="entry name" value="CoA-dependent acyltransferases"/>
    <property type="match status" value="1"/>
</dbReference>
<sequence>MTSESWTLLDSTPGRRIFLRPLGITETTFYWAGVLNNTGDTVMHIHLRTAQASDQDIHSQSNVMRSWASVKRRFPLIAAEVEEHESGPRFIIREEAVMNLRPDDVTFTEVNSFHHAECFVNDIMDGPRRLSSQLPIRAYILRRTDKNDHFHVVVVLAHYITDAAGTSTVLRTFFDTLSSRIEPPYIPLGERVHMYQALESNVGSRDLPLVKRRWRRALGYAIDLARMSQFKGGHTLPGDFRESTPHTVAKTRNHVSIFSRAVSSTILTNCHRHGITINSAYYALSQVALARVLCRQYLGGQISEEEWEYRKRQPMHVLGPLNLRPYQDKEWFETGGSGDVGVNVGMVRYVLPFMPLGEMSRGDPSRLELVDGAPDFPALMSFDRFLLRCANLRAQSQKLLKYPRLGEICTSSLRLYWAAFGKEVALKMKNSDHQDGDETLSVQSLNPIYTQIGATLGNMDNLVPTDYPLPAEHYLSPLYSTPHAHRAGYPPWSPQAAAFEDVKTPRLHIEHWHPHPHIPPAELYLGASTARQQLLYFAYYDQHVFSDKIIAEWLSELKDATLWYLGQPHGNDTPLQSKL</sequence>
<evidence type="ECO:0008006" key="3">
    <source>
        <dbReference type="Google" id="ProtNLM"/>
    </source>
</evidence>
<reference evidence="1" key="1">
    <citation type="journal article" date="2020" name="New Phytol.">
        <title>Comparative genomics reveals dynamic genome evolution in host specialist ectomycorrhizal fungi.</title>
        <authorList>
            <person name="Lofgren L.A."/>
            <person name="Nguyen N.H."/>
            <person name="Vilgalys R."/>
            <person name="Ruytinx J."/>
            <person name="Liao H.L."/>
            <person name="Branco S."/>
            <person name="Kuo A."/>
            <person name="LaButti K."/>
            <person name="Lipzen A."/>
            <person name="Andreopoulos W."/>
            <person name="Pangilinan J."/>
            <person name="Riley R."/>
            <person name="Hundley H."/>
            <person name="Na H."/>
            <person name="Barry K."/>
            <person name="Grigoriev I.V."/>
            <person name="Stajich J.E."/>
            <person name="Kennedy P.G."/>
        </authorList>
    </citation>
    <scope>NUCLEOTIDE SEQUENCE</scope>
    <source>
        <strain evidence="1">DOB743</strain>
    </source>
</reference>
<comment type="caution">
    <text evidence="1">The sequence shown here is derived from an EMBL/GenBank/DDBJ whole genome shotgun (WGS) entry which is preliminary data.</text>
</comment>
<gene>
    <name evidence="1" type="ORF">EV702DRAFT_466382</name>
</gene>
<dbReference type="Gene3D" id="3.30.559.10">
    <property type="entry name" value="Chloramphenicol acetyltransferase-like domain"/>
    <property type="match status" value="1"/>
</dbReference>